<name>A0A7S4BUK4_CHRCT</name>
<sequence>MAQTASNSVPGAPKVTDSALSWLAQSEEQVVQDDLSQLLSETRGVCEKLADAAVKMGAWQMVLWQPRWVYAEVDGFCYQKISTAEKPIGKPKKILYADIKEIEELDCAEFVLQCANRDFTFKAPNEDACTVLVHNLRQLRALYRKTEPGR</sequence>
<dbReference type="AlphaFoldDB" id="A0A7S4BUK4"/>
<evidence type="ECO:0000313" key="1">
    <source>
        <dbReference type="EMBL" id="CAE0777413.1"/>
    </source>
</evidence>
<organism evidence="1">
    <name type="scientific">Chrysotila carterae</name>
    <name type="common">Marine alga</name>
    <name type="synonym">Syracosphaera carterae</name>
    <dbReference type="NCBI Taxonomy" id="13221"/>
    <lineage>
        <taxon>Eukaryota</taxon>
        <taxon>Haptista</taxon>
        <taxon>Haptophyta</taxon>
        <taxon>Prymnesiophyceae</taxon>
        <taxon>Isochrysidales</taxon>
        <taxon>Isochrysidaceae</taxon>
        <taxon>Chrysotila</taxon>
    </lineage>
</organism>
<protein>
    <recommendedName>
        <fullName evidence="2">PH domain-containing protein</fullName>
    </recommendedName>
</protein>
<evidence type="ECO:0008006" key="2">
    <source>
        <dbReference type="Google" id="ProtNLM"/>
    </source>
</evidence>
<dbReference type="EMBL" id="HBIZ01046870">
    <property type="protein sequence ID" value="CAE0777413.1"/>
    <property type="molecule type" value="Transcribed_RNA"/>
</dbReference>
<gene>
    <name evidence="1" type="ORF">PCAR00345_LOCUS30052</name>
</gene>
<reference evidence="1" key="1">
    <citation type="submission" date="2021-01" db="EMBL/GenBank/DDBJ databases">
        <authorList>
            <person name="Corre E."/>
            <person name="Pelletier E."/>
            <person name="Niang G."/>
            <person name="Scheremetjew M."/>
            <person name="Finn R."/>
            <person name="Kale V."/>
            <person name="Holt S."/>
            <person name="Cochrane G."/>
            <person name="Meng A."/>
            <person name="Brown T."/>
            <person name="Cohen L."/>
        </authorList>
    </citation>
    <scope>NUCLEOTIDE SEQUENCE</scope>
    <source>
        <strain evidence="1">CCMP645</strain>
    </source>
</reference>
<accession>A0A7S4BUK4</accession>
<proteinExistence type="predicted"/>